<organism evidence="2 3">
    <name type="scientific">Lentzea albidocapillata subsp. violacea</name>
    <dbReference type="NCBI Taxonomy" id="128104"/>
    <lineage>
        <taxon>Bacteria</taxon>
        <taxon>Bacillati</taxon>
        <taxon>Actinomycetota</taxon>
        <taxon>Actinomycetes</taxon>
        <taxon>Pseudonocardiales</taxon>
        <taxon>Pseudonocardiaceae</taxon>
        <taxon>Lentzea</taxon>
    </lineage>
</organism>
<dbReference type="EMBL" id="FNET01000002">
    <property type="protein sequence ID" value="SDJ43643.1"/>
    <property type="molecule type" value="Genomic_DNA"/>
</dbReference>
<name>A0A1G8TQF5_9PSEU</name>
<evidence type="ECO:0000256" key="1">
    <source>
        <dbReference type="SAM" id="SignalP"/>
    </source>
</evidence>
<accession>A0A1G8TQF5</accession>
<proteinExistence type="predicted"/>
<evidence type="ECO:0000313" key="3">
    <source>
        <dbReference type="Proteomes" id="UP000199682"/>
    </source>
</evidence>
<gene>
    <name evidence="2" type="ORF">SAMN04488074_10256</name>
</gene>
<dbReference type="Pfam" id="PF03995">
    <property type="entry name" value="Inhibitor_I36"/>
    <property type="match status" value="1"/>
</dbReference>
<keyword evidence="1" id="KW-0732">Signal</keyword>
<dbReference type="RefSeq" id="WP_143027613.1">
    <property type="nucleotide sequence ID" value="NZ_FNET01000002.1"/>
</dbReference>
<reference evidence="3" key="1">
    <citation type="submission" date="2016-10" db="EMBL/GenBank/DDBJ databases">
        <authorList>
            <person name="Varghese N."/>
            <person name="Submissions S."/>
        </authorList>
    </citation>
    <scope>NUCLEOTIDE SEQUENCE [LARGE SCALE GENOMIC DNA]</scope>
    <source>
        <strain evidence="3">DSM 44796</strain>
    </source>
</reference>
<feature type="signal peptide" evidence="1">
    <location>
        <begin position="1"/>
        <end position="27"/>
    </location>
</feature>
<sequence length="121" mass="12385">MPASRAAALVAGAVMAGSLFAAAPAVAGPVSSAAWNDCPANRFCMWTGVSGTARIIILRVGDPDLGVPGPRPEVRSAYNRTAAPWCLYGRNNYVDLIAVVDPGGRGNLPPGARVASVRPCP</sequence>
<evidence type="ECO:0000313" key="2">
    <source>
        <dbReference type="EMBL" id="SDJ43643.1"/>
    </source>
</evidence>
<protein>
    <submittedName>
        <fullName evidence="2">Peptidase inhibitor family I36</fullName>
    </submittedName>
</protein>
<dbReference type="Proteomes" id="UP000199682">
    <property type="component" value="Unassembled WGS sequence"/>
</dbReference>
<dbReference type="AlphaFoldDB" id="A0A1G8TQF5"/>
<feature type="chain" id="PRO_5039316853" evidence="1">
    <location>
        <begin position="28"/>
        <end position="121"/>
    </location>
</feature>